<dbReference type="PANTHER" id="PTHR46649">
    <property type="match status" value="1"/>
</dbReference>
<dbReference type="EMBL" id="AMZH03002200">
    <property type="protein sequence ID" value="RRT76423.1"/>
    <property type="molecule type" value="Genomic_DNA"/>
</dbReference>
<sequence length="258" mass="28345">MARATKGSLTAAVAICARVRGGAAPSPTSLSSSRNLHSSGRKDDSRRQEYSTGAAAAVEVEGGVPGGLRRLPGRQGWDLAGAIEYLEYRRSLYGEITHKALLVDAVGTLVVPSQPMAQVWLFSLPQGKGDFINFQNSIFFYVPAIRYVDDGRPFWQYIVSSSTGCSNLEYFEELYKYYTTEKALNCDHWFDAVAVSAEVPNSEKPNPTIFLKACELLGVKPEEAVHVGDDRRNDIWGARDAGCDAWLWGGDVHSFKEV</sequence>
<evidence type="ECO:0000256" key="1">
    <source>
        <dbReference type="SAM" id="MobiDB-lite"/>
    </source>
</evidence>
<organism evidence="2 3">
    <name type="scientific">Ensete ventricosum</name>
    <name type="common">Abyssinian banana</name>
    <name type="synonym">Musa ensete</name>
    <dbReference type="NCBI Taxonomy" id="4639"/>
    <lineage>
        <taxon>Eukaryota</taxon>
        <taxon>Viridiplantae</taxon>
        <taxon>Streptophyta</taxon>
        <taxon>Embryophyta</taxon>
        <taxon>Tracheophyta</taxon>
        <taxon>Spermatophyta</taxon>
        <taxon>Magnoliopsida</taxon>
        <taxon>Liliopsida</taxon>
        <taxon>Zingiberales</taxon>
        <taxon>Musaceae</taxon>
        <taxon>Ensete</taxon>
    </lineage>
</organism>
<dbReference type="NCBIfam" id="TIGR01549">
    <property type="entry name" value="HAD-SF-IA-v1"/>
    <property type="match status" value="1"/>
</dbReference>
<evidence type="ECO:0000313" key="3">
    <source>
        <dbReference type="Proteomes" id="UP000287651"/>
    </source>
</evidence>
<reference evidence="2 3" key="1">
    <citation type="journal article" date="2014" name="Agronomy (Basel)">
        <title>A Draft Genome Sequence for Ensete ventricosum, the Drought-Tolerant Tree Against Hunger.</title>
        <authorList>
            <person name="Harrison J."/>
            <person name="Moore K.A."/>
            <person name="Paszkiewicz K."/>
            <person name="Jones T."/>
            <person name="Grant M."/>
            <person name="Ambacheew D."/>
            <person name="Muzemil S."/>
            <person name="Studholme D.J."/>
        </authorList>
    </citation>
    <scope>NUCLEOTIDE SEQUENCE [LARGE SCALE GENOMIC DNA]</scope>
</reference>
<name>A0A427AJI5_ENSVE</name>
<dbReference type="PANTHER" id="PTHR46649:SF4">
    <property type="entry name" value="HALOACID DEHALOGENASE-LIKE HYDROLASE (HAD) SUPERFAMILY PROTEIN"/>
    <property type="match status" value="1"/>
</dbReference>
<feature type="region of interest" description="Disordered" evidence="1">
    <location>
        <begin position="22"/>
        <end position="52"/>
    </location>
</feature>
<proteinExistence type="predicted"/>
<feature type="compositionally biased region" description="Basic and acidic residues" evidence="1">
    <location>
        <begin position="40"/>
        <end position="49"/>
    </location>
</feature>
<gene>
    <name evidence="2" type="ORF">B296_00023322</name>
</gene>
<dbReference type="Proteomes" id="UP000287651">
    <property type="component" value="Unassembled WGS sequence"/>
</dbReference>
<feature type="compositionally biased region" description="Low complexity" evidence="1">
    <location>
        <begin position="22"/>
        <end position="38"/>
    </location>
</feature>
<accession>A0A427AJI5</accession>
<evidence type="ECO:0008006" key="4">
    <source>
        <dbReference type="Google" id="ProtNLM"/>
    </source>
</evidence>
<evidence type="ECO:0000313" key="2">
    <source>
        <dbReference type="EMBL" id="RRT76423.1"/>
    </source>
</evidence>
<protein>
    <recommendedName>
        <fullName evidence="4">Haloacid dehalogenase-like hydrolase domain-containing protein 3</fullName>
    </recommendedName>
</protein>
<dbReference type="SUPFAM" id="SSF56784">
    <property type="entry name" value="HAD-like"/>
    <property type="match status" value="1"/>
</dbReference>
<dbReference type="AlphaFoldDB" id="A0A427AJI5"/>
<dbReference type="InterPro" id="IPR023214">
    <property type="entry name" value="HAD_sf"/>
</dbReference>
<dbReference type="InterPro" id="IPR006439">
    <property type="entry name" value="HAD-SF_hydro_IA"/>
</dbReference>
<dbReference type="InterPro" id="IPR036412">
    <property type="entry name" value="HAD-like_sf"/>
</dbReference>
<dbReference type="Pfam" id="PF00702">
    <property type="entry name" value="Hydrolase"/>
    <property type="match status" value="1"/>
</dbReference>
<dbReference type="Gene3D" id="3.40.50.1000">
    <property type="entry name" value="HAD superfamily/HAD-like"/>
    <property type="match status" value="1"/>
</dbReference>
<comment type="caution">
    <text evidence="2">The sequence shown here is derived from an EMBL/GenBank/DDBJ whole genome shotgun (WGS) entry which is preliminary data.</text>
</comment>